<dbReference type="AlphaFoldDB" id="A6FY58"/>
<gene>
    <name evidence="1" type="ORF">PPSIR1_39640</name>
</gene>
<evidence type="ECO:0000313" key="1">
    <source>
        <dbReference type="EMBL" id="EDM81437.1"/>
    </source>
</evidence>
<dbReference type="Pfam" id="PF18484">
    <property type="entry name" value="CDCA"/>
    <property type="match status" value="1"/>
</dbReference>
<reference evidence="1 2" key="1">
    <citation type="submission" date="2007-06" db="EMBL/GenBank/DDBJ databases">
        <authorList>
            <person name="Shimkets L."/>
            <person name="Ferriera S."/>
            <person name="Johnson J."/>
            <person name="Kravitz S."/>
            <person name="Beeson K."/>
            <person name="Sutton G."/>
            <person name="Rogers Y.-H."/>
            <person name="Friedman R."/>
            <person name="Frazier M."/>
            <person name="Venter J.C."/>
        </authorList>
    </citation>
    <scope>NUCLEOTIDE SEQUENCE [LARGE SCALE GENOMIC DNA]</scope>
    <source>
        <strain evidence="1 2">SIR-1</strain>
    </source>
</reference>
<dbReference type="EMBL" id="ABCS01000003">
    <property type="protein sequence ID" value="EDM81437.1"/>
    <property type="molecule type" value="Genomic_DNA"/>
</dbReference>
<sequence length="226" mass="24453">MTPQDIKAALEARGWTATIVPRSEVSDIVDVGGDGLMKCVDGRPSFHPAMNGPKTLGGVYAIASMRDARDVAGLVQATRDVAAFGHVPSVHGDQHAEPPPMGCGYFKLWKTGKLMNLAPEGKEDEFKASELPKGIVPPNYSAEEGSEIVLSEGGVYETLEGAHEEQEVVINLVTDTTFEPSRESQRFVVDAWITDKFNIDAGRYLTVAAKTVELLSDVRKARIIVN</sequence>
<protein>
    <submittedName>
        <fullName evidence="1">Uncharacterized protein</fullName>
    </submittedName>
</protein>
<accession>A6FY58</accession>
<dbReference type="InterPro" id="IPR040931">
    <property type="entry name" value="CDCA"/>
</dbReference>
<evidence type="ECO:0000313" key="2">
    <source>
        <dbReference type="Proteomes" id="UP000005801"/>
    </source>
</evidence>
<dbReference type="STRING" id="391625.PPSIR1_39640"/>
<dbReference type="RefSeq" id="WP_006969407.1">
    <property type="nucleotide sequence ID" value="NZ_ABCS01000003.1"/>
</dbReference>
<dbReference type="SUPFAM" id="SSF159779">
    <property type="entry name" value="CdCA1 repeat-like"/>
    <property type="match status" value="1"/>
</dbReference>
<organism evidence="1 2">
    <name type="scientific">Plesiocystis pacifica SIR-1</name>
    <dbReference type="NCBI Taxonomy" id="391625"/>
    <lineage>
        <taxon>Bacteria</taxon>
        <taxon>Pseudomonadati</taxon>
        <taxon>Myxococcota</taxon>
        <taxon>Polyangia</taxon>
        <taxon>Nannocystales</taxon>
        <taxon>Nannocystaceae</taxon>
        <taxon>Plesiocystis</taxon>
    </lineage>
</organism>
<dbReference type="SMR" id="A6FY58"/>
<comment type="caution">
    <text evidence="1">The sequence shown here is derived from an EMBL/GenBank/DDBJ whole genome shotgun (WGS) entry which is preliminary data.</text>
</comment>
<keyword evidence="2" id="KW-1185">Reference proteome</keyword>
<name>A6FY58_9BACT</name>
<dbReference type="Proteomes" id="UP000005801">
    <property type="component" value="Unassembled WGS sequence"/>
</dbReference>
<proteinExistence type="predicted"/>